<reference evidence="11" key="1">
    <citation type="journal article" date="2014" name="Genome Biol. Evol.">
        <title>Pangenome evidence for extensive interdomain horizontal transfer affecting lineage core and shell genes in uncultured planktonic thaumarchaeota and euryarchaeota.</title>
        <authorList>
            <person name="Deschamps P."/>
            <person name="Zivanovic Y."/>
            <person name="Moreira D."/>
            <person name="Rodriguez-Valera F."/>
            <person name="Lopez-Garcia P."/>
        </authorList>
    </citation>
    <scope>NUCLEOTIDE SEQUENCE</scope>
</reference>
<feature type="transmembrane region" description="Helical" evidence="8">
    <location>
        <begin position="16"/>
        <end position="43"/>
    </location>
</feature>
<evidence type="ECO:0000256" key="1">
    <source>
        <dbReference type="ARBA" id="ARBA00004141"/>
    </source>
</evidence>
<name>A0A075G6A8_9EURY</name>
<dbReference type="InterPro" id="IPR000644">
    <property type="entry name" value="CBS_dom"/>
</dbReference>
<evidence type="ECO:0000256" key="8">
    <source>
        <dbReference type="SAM" id="Phobius"/>
    </source>
</evidence>
<evidence type="ECO:0000256" key="3">
    <source>
        <dbReference type="ARBA" id="ARBA00022737"/>
    </source>
</evidence>
<organism evidence="11">
    <name type="scientific">uncultured marine group II/III euryarchaeote KM3_110_C01</name>
    <dbReference type="NCBI Taxonomy" id="1457851"/>
    <lineage>
        <taxon>Archaea</taxon>
        <taxon>Methanobacteriati</taxon>
        <taxon>Methanobacteriota</taxon>
        <taxon>environmental samples</taxon>
    </lineage>
</organism>
<evidence type="ECO:0000256" key="5">
    <source>
        <dbReference type="ARBA" id="ARBA00023122"/>
    </source>
</evidence>
<keyword evidence="5 7" id="KW-0129">CBS domain</keyword>
<dbReference type="InterPro" id="IPR046342">
    <property type="entry name" value="CBS_dom_sf"/>
</dbReference>
<dbReference type="InterPro" id="IPR002550">
    <property type="entry name" value="CNNM"/>
</dbReference>
<feature type="domain" description="CBS" evidence="9">
    <location>
        <begin position="272"/>
        <end position="330"/>
    </location>
</feature>
<evidence type="ECO:0000256" key="2">
    <source>
        <dbReference type="ARBA" id="ARBA00022692"/>
    </source>
</evidence>
<feature type="transmembrane region" description="Helical" evidence="8">
    <location>
        <begin position="97"/>
        <end position="116"/>
    </location>
</feature>
<dbReference type="EMBL" id="KF900564">
    <property type="protein sequence ID" value="AIE99495.1"/>
    <property type="molecule type" value="Genomic_DNA"/>
</dbReference>
<dbReference type="PANTHER" id="PTHR22777">
    <property type="entry name" value="HEMOLYSIN-RELATED"/>
    <property type="match status" value="1"/>
</dbReference>
<accession>A0A075G6A8</accession>
<dbReference type="SUPFAM" id="SSF54631">
    <property type="entry name" value="CBS-domain pair"/>
    <property type="match status" value="1"/>
</dbReference>
<evidence type="ECO:0000256" key="6">
    <source>
        <dbReference type="ARBA" id="ARBA00023136"/>
    </source>
</evidence>
<keyword evidence="2 8" id="KW-0812">Transmembrane</keyword>
<feature type="domain" description="CNNM transmembrane" evidence="10">
    <location>
        <begin position="7"/>
        <end position="188"/>
    </location>
</feature>
<keyword evidence="4 8" id="KW-1133">Transmembrane helix</keyword>
<sequence length="360" mass="39634">MLEAELATVSWPQVTFFLLLALGISFLCSLLEAVLLSANWSYIEKLAREGRSSGMLLRHFKEEIDAPLAAILTLNTVAHTVGAAGVGAQFYETGGNWLAAASIVMTLLILIFSEIIPKTIGATYWRQLATPAAHAIRWMVLLTWPAVIILQKFSRSISTNGTQAEMTREEVIAVAEMGEDQGTLDKGETRVIRNLLTLDNIHAEDVMTPSTVMLTFQQSQTVAEVVEAHSPLPFSRIPVTDSGLDDIVGFVLRSKLMELYAGEGGEFPLDELLQPLHSVGPDDSVADLLDEFIARREHAFLVVDEYGTTQGLITLEDAVETLLGVEIVDESDSVEDMRQLARELWEKRQRQREVSQPAAG</sequence>
<dbReference type="PROSITE" id="PS51846">
    <property type="entry name" value="CNNM"/>
    <property type="match status" value="1"/>
</dbReference>
<feature type="transmembrane region" description="Helical" evidence="8">
    <location>
        <begin position="64"/>
        <end position="91"/>
    </location>
</feature>
<dbReference type="SMART" id="SM00116">
    <property type="entry name" value="CBS"/>
    <property type="match status" value="2"/>
</dbReference>
<comment type="subcellular location">
    <subcellularLocation>
        <location evidence="1">Membrane</location>
        <topology evidence="1">Multi-pass membrane protein</topology>
    </subcellularLocation>
</comment>
<evidence type="ECO:0000313" key="11">
    <source>
        <dbReference type="EMBL" id="AIE99495.1"/>
    </source>
</evidence>
<dbReference type="GO" id="GO:0005886">
    <property type="term" value="C:plasma membrane"/>
    <property type="evidence" value="ECO:0007669"/>
    <property type="project" value="TreeGrafter"/>
</dbReference>
<keyword evidence="6 8" id="KW-0472">Membrane</keyword>
<evidence type="ECO:0000259" key="9">
    <source>
        <dbReference type="PROSITE" id="PS51371"/>
    </source>
</evidence>
<keyword evidence="3" id="KW-0677">Repeat</keyword>
<dbReference type="PANTHER" id="PTHR22777:SF4">
    <property type="entry name" value="UPF0053 PROTEIN SLL1254"/>
    <property type="match status" value="1"/>
</dbReference>
<dbReference type="Pfam" id="PF01595">
    <property type="entry name" value="CNNM"/>
    <property type="match status" value="1"/>
</dbReference>
<evidence type="ECO:0000259" key="10">
    <source>
        <dbReference type="PROSITE" id="PS51846"/>
    </source>
</evidence>
<evidence type="ECO:0000256" key="7">
    <source>
        <dbReference type="PROSITE-ProRule" id="PRU00703"/>
    </source>
</evidence>
<dbReference type="CDD" id="cd04590">
    <property type="entry name" value="CBS_pair_CorC_HlyC_assoc"/>
    <property type="match status" value="1"/>
</dbReference>
<dbReference type="InterPro" id="IPR044751">
    <property type="entry name" value="Ion_transp-like_CBS"/>
</dbReference>
<dbReference type="Pfam" id="PF00571">
    <property type="entry name" value="CBS"/>
    <property type="match status" value="1"/>
</dbReference>
<dbReference type="Gene3D" id="3.10.580.10">
    <property type="entry name" value="CBS-domain"/>
    <property type="match status" value="1"/>
</dbReference>
<proteinExistence type="predicted"/>
<feature type="transmembrane region" description="Helical" evidence="8">
    <location>
        <begin position="128"/>
        <end position="150"/>
    </location>
</feature>
<feature type="domain" description="CBS" evidence="9">
    <location>
        <begin position="207"/>
        <end position="267"/>
    </location>
</feature>
<dbReference type="AlphaFoldDB" id="A0A075G6A8"/>
<dbReference type="PROSITE" id="PS51371">
    <property type="entry name" value="CBS"/>
    <property type="match status" value="2"/>
</dbReference>
<evidence type="ECO:0000256" key="4">
    <source>
        <dbReference type="ARBA" id="ARBA00022989"/>
    </source>
</evidence>
<protein>
    <submittedName>
        <fullName evidence="11">Mg2+ and Co2+ transporter</fullName>
    </submittedName>
</protein>